<gene>
    <name evidence="2" type="ORF">MVEN_01580700</name>
</gene>
<name>A0A8H6XS68_9AGAR</name>
<organism evidence="2 3">
    <name type="scientific">Mycena venus</name>
    <dbReference type="NCBI Taxonomy" id="2733690"/>
    <lineage>
        <taxon>Eukaryota</taxon>
        <taxon>Fungi</taxon>
        <taxon>Dikarya</taxon>
        <taxon>Basidiomycota</taxon>
        <taxon>Agaricomycotina</taxon>
        <taxon>Agaricomycetes</taxon>
        <taxon>Agaricomycetidae</taxon>
        <taxon>Agaricales</taxon>
        <taxon>Marasmiineae</taxon>
        <taxon>Mycenaceae</taxon>
        <taxon>Mycena</taxon>
    </lineage>
</organism>
<evidence type="ECO:0000256" key="1">
    <source>
        <dbReference type="SAM" id="MobiDB-lite"/>
    </source>
</evidence>
<dbReference type="OrthoDB" id="3232941at2759"/>
<evidence type="ECO:0000313" key="2">
    <source>
        <dbReference type="EMBL" id="KAF7345616.1"/>
    </source>
</evidence>
<dbReference type="AlphaFoldDB" id="A0A8H6XS68"/>
<feature type="compositionally biased region" description="Acidic residues" evidence="1">
    <location>
        <begin position="246"/>
        <end position="256"/>
    </location>
</feature>
<feature type="compositionally biased region" description="Low complexity" evidence="1">
    <location>
        <begin position="257"/>
        <end position="268"/>
    </location>
</feature>
<accession>A0A8H6XS68</accession>
<keyword evidence="3" id="KW-1185">Reference proteome</keyword>
<dbReference type="Proteomes" id="UP000620124">
    <property type="component" value="Unassembled WGS sequence"/>
</dbReference>
<evidence type="ECO:0000313" key="3">
    <source>
        <dbReference type="Proteomes" id="UP000620124"/>
    </source>
</evidence>
<reference evidence="2" key="1">
    <citation type="submission" date="2020-05" db="EMBL/GenBank/DDBJ databases">
        <title>Mycena genomes resolve the evolution of fungal bioluminescence.</title>
        <authorList>
            <person name="Tsai I.J."/>
        </authorList>
    </citation>
    <scope>NUCLEOTIDE SEQUENCE</scope>
    <source>
        <strain evidence="2">CCC161011</strain>
    </source>
</reference>
<sequence length="276" mass="31236">MMYQLGDRQGQFHRYTQLLACLGPRLTQKFELQSMIWEQILAAEAAAVDHDREGDELLSDIIKVLGLGPATRRCIGAWSLHRAQVVLSRGACTLVAGCWRWGADITNIHNETLIDFICYAQLQSHTSRTLDTLQKSLNTFHANKQIIIDLGVREHFNIPKFHAIKHYVDSIRALGSPDGYNTESTKHLHIDFTKKAYRASNRCDYVEQMALWLQHQEAVTLCTSYLDWYNVQQLSCCPQPPTSSDDSADKDVEEDVPPTADTSSATPPLNRYTISK</sequence>
<proteinExistence type="predicted"/>
<protein>
    <submittedName>
        <fullName evidence="2">Uncharacterized protein</fullName>
    </submittedName>
</protein>
<comment type="caution">
    <text evidence="2">The sequence shown here is derived from an EMBL/GenBank/DDBJ whole genome shotgun (WGS) entry which is preliminary data.</text>
</comment>
<dbReference type="EMBL" id="JACAZI010000013">
    <property type="protein sequence ID" value="KAF7345616.1"/>
    <property type="molecule type" value="Genomic_DNA"/>
</dbReference>
<feature type="region of interest" description="Disordered" evidence="1">
    <location>
        <begin position="239"/>
        <end position="276"/>
    </location>
</feature>